<sequence length="104" mass="11470">MTNGAEYKHSKKCDPTSTHGCTCDQPYVQQIRHQKCPVVKLVREQMGKVAGGCKQDSRCNSLWNRIWEKLFLGASLCGTSPYKRKLPGFGVPILAPTGTIGNAF</sequence>
<comment type="caution">
    <text evidence="1">The sequence shown here is derived from an EMBL/GenBank/DDBJ whole genome shotgun (WGS) entry which is preliminary data.</text>
</comment>
<proteinExistence type="predicted"/>
<dbReference type="Proteomes" id="UP000801492">
    <property type="component" value="Unassembled WGS sequence"/>
</dbReference>
<dbReference type="EMBL" id="VTPC01090703">
    <property type="protein sequence ID" value="KAF2881745.1"/>
    <property type="molecule type" value="Genomic_DNA"/>
</dbReference>
<organism evidence="1 2">
    <name type="scientific">Ignelater luminosus</name>
    <name type="common">Cucubano</name>
    <name type="synonym">Pyrophorus luminosus</name>
    <dbReference type="NCBI Taxonomy" id="2038154"/>
    <lineage>
        <taxon>Eukaryota</taxon>
        <taxon>Metazoa</taxon>
        <taxon>Ecdysozoa</taxon>
        <taxon>Arthropoda</taxon>
        <taxon>Hexapoda</taxon>
        <taxon>Insecta</taxon>
        <taxon>Pterygota</taxon>
        <taxon>Neoptera</taxon>
        <taxon>Endopterygota</taxon>
        <taxon>Coleoptera</taxon>
        <taxon>Polyphaga</taxon>
        <taxon>Elateriformia</taxon>
        <taxon>Elateroidea</taxon>
        <taxon>Elateridae</taxon>
        <taxon>Agrypninae</taxon>
        <taxon>Pyrophorini</taxon>
        <taxon>Ignelater</taxon>
    </lineage>
</organism>
<gene>
    <name evidence="1" type="ORF">ILUMI_24442</name>
</gene>
<dbReference type="AlphaFoldDB" id="A0A8K0FWK9"/>
<evidence type="ECO:0000313" key="2">
    <source>
        <dbReference type="Proteomes" id="UP000801492"/>
    </source>
</evidence>
<name>A0A8K0FWK9_IGNLU</name>
<accession>A0A8K0FWK9</accession>
<keyword evidence="2" id="KW-1185">Reference proteome</keyword>
<evidence type="ECO:0000313" key="1">
    <source>
        <dbReference type="EMBL" id="KAF2881745.1"/>
    </source>
</evidence>
<protein>
    <submittedName>
        <fullName evidence="1">Uncharacterized protein</fullName>
    </submittedName>
</protein>
<reference evidence="1" key="1">
    <citation type="submission" date="2019-08" db="EMBL/GenBank/DDBJ databases">
        <title>The genome of the North American firefly Photinus pyralis.</title>
        <authorList>
            <consortium name="Photinus pyralis genome working group"/>
            <person name="Fallon T.R."/>
            <person name="Sander Lower S.E."/>
            <person name="Weng J.-K."/>
        </authorList>
    </citation>
    <scope>NUCLEOTIDE SEQUENCE</scope>
    <source>
        <strain evidence="1">TRF0915ILg1</strain>
        <tissue evidence="1">Whole body</tissue>
    </source>
</reference>